<evidence type="ECO:0000259" key="4">
    <source>
        <dbReference type="Pfam" id="PF05118"/>
    </source>
</evidence>
<evidence type="ECO:0000313" key="5">
    <source>
        <dbReference type="EMBL" id="GFH53741.1"/>
    </source>
</evidence>
<evidence type="ECO:0000256" key="2">
    <source>
        <dbReference type="ARBA" id="ARBA00022964"/>
    </source>
</evidence>
<dbReference type="EMBL" id="BLLK01000047">
    <property type="protein sequence ID" value="GFH53741.1"/>
    <property type="molecule type" value="Genomic_DNA"/>
</dbReference>
<gene>
    <name evidence="5" type="ORF">CTEN210_10217</name>
</gene>
<dbReference type="Gene3D" id="2.60.120.330">
    <property type="entry name" value="B-lactam Antibiotic, Isopenicillin N Synthase, Chain"/>
    <property type="match status" value="1"/>
</dbReference>
<evidence type="ECO:0000256" key="1">
    <source>
        <dbReference type="ARBA" id="ARBA00007730"/>
    </source>
</evidence>
<dbReference type="GO" id="GO:0051213">
    <property type="term" value="F:dioxygenase activity"/>
    <property type="evidence" value="ECO:0007669"/>
    <property type="project" value="UniProtKB-KW"/>
</dbReference>
<keyword evidence="3" id="KW-0560">Oxidoreductase</keyword>
<keyword evidence="6" id="KW-1185">Reference proteome</keyword>
<reference evidence="5 6" key="1">
    <citation type="journal article" date="2021" name="Sci. Rep.">
        <title>The genome of the diatom Chaetoceros tenuissimus carries an ancient integrated fragment of an extant virus.</title>
        <authorList>
            <person name="Hongo Y."/>
            <person name="Kimura K."/>
            <person name="Takaki Y."/>
            <person name="Yoshida Y."/>
            <person name="Baba S."/>
            <person name="Kobayashi G."/>
            <person name="Nagasaki K."/>
            <person name="Hano T."/>
            <person name="Tomaru Y."/>
        </authorList>
    </citation>
    <scope>NUCLEOTIDE SEQUENCE [LARGE SCALE GENOMIC DNA]</scope>
    <source>
        <strain evidence="5 6">NIES-3715</strain>
    </source>
</reference>
<evidence type="ECO:0000256" key="3">
    <source>
        <dbReference type="ARBA" id="ARBA00023002"/>
    </source>
</evidence>
<name>A0AAD3CWX8_9STRA</name>
<dbReference type="InterPro" id="IPR007803">
    <property type="entry name" value="Asp/Arg/Pro-Hydrxlase"/>
</dbReference>
<evidence type="ECO:0000313" key="6">
    <source>
        <dbReference type="Proteomes" id="UP001054902"/>
    </source>
</evidence>
<proteinExistence type="inferred from homology"/>
<feature type="domain" description="Aspartyl/asparaginy/proline hydroxylase" evidence="4">
    <location>
        <begin position="124"/>
        <end position="319"/>
    </location>
</feature>
<accession>A0AAD3CWX8</accession>
<dbReference type="PANTHER" id="PTHR46332">
    <property type="entry name" value="ASPARTATE BETA-HYDROXYLASE DOMAIN-CONTAINING PROTEIN 2"/>
    <property type="match status" value="1"/>
</dbReference>
<comment type="similarity">
    <text evidence="1">Belongs to the aspartyl/asparaginyl beta-hydroxylase family.</text>
</comment>
<dbReference type="PANTHER" id="PTHR46332:SF5">
    <property type="entry name" value="ASPARTATE BETA-HYDROXYLASE DOMAIN CONTAINING 2"/>
    <property type="match status" value="1"/>
</dbReference>
<organism evidence="5 6">
    <name type="scientific">Chaetoceros tenuissimus</name>
    <dbReference type="NCBI Taxonomy" id="426638"/>
    <lineage>
        <taxon>Eukaryota</taxon>
        <taxon>Sar</taxon>
        <taxon>Stramenopiles</taxon>
        <taxon>Ochrophyta</taxon>
        <taxon>Bacillariophyta</taxon>
        <taxon>Coscinodiscophyceae</taxon>
        <taxon>Chaetocerotophycidae</taxon>
        <taxon>Chaetocerotales</taxon>
        <taxon>Chaetocerotaceae</taxon>
        <taxon>Chaetoceros</taxon>
    </lineage>
</organism>
<keyword evidence="2" id="KW-0223">Dioxygenase</keyword>
<dbReference type="SUPFAM" id="SSF51197">
    <property type="entry name" value="Clavaminate synthase-like"/>
    <property type="match status" value="1"/>
</dbReference>
<dbReference type="AlphaFoldDB" id="A0AAD3CWX8"/>
<sequence>MHRLSARVSRLRASNTPRSFSVIRPENTSFKNKEIVSKESRTFSSSSGSNEPPANVATIIQGPSLLANTGFHRPSPSIFFLPGLRSLPFWTAPPPPADQPNDPSKVSVAYNDPTITKIVKHLESNYETIKEEYMNAVMGFGTTTDMSGTPNVSKILEPDYDVNKRVEHANDKLHVGNWDWHSYILNGQKQDNFIKACPKTAQILQDLQPHLFFDTQEQGHPNPFGFAFFSTLHGKSYIKPHTGPMNLRLRIHLPLIVPKDTKPDAYSTKPRTKCGLRVGDQIREWREGKAVVLDDSYEHEVWNETKDLRVLLLVDVWHPDVRMEERDRVGSMFSFAVSQGWMGNKESPKE</sequence>
<dbReference type="GO" id="GO:0016020">
    <property type="term" value="C:membrane"/>
    <property type="evidence" value="ECO:0007669"/>
    <property type="project" value="TreeGrafter"/>
</dbReference>
<dbReference type="InterPro" id="IPR027443">
    <property type="entry name" value="IPNS-like_sf"/>
</dbReference>
<protein>
    <recommendedName>
        <fullName evidence="4">Aspartyl/asparaginy/proline hydroxylase domain-containing protein</fullName>
    </recommendedName>
</protein>
<dbReference type="Pfam" id="PF05118">
    <property type="entry name" value="Asp_Arg_Hydrox"/>
    <property type="match status" value="1"/>
</dbReference>
<dbReference type="InterPro" id="IPR051821">
    <property type="entry name" value="Asp/Asn_beta-hydroxylase"/>
</dbReference>
<comment type="caution">
    <text evidence="5">The sequence shown here is derived from an EMBL/GenBank/DDBJ whole genome shotgun (WGS) entry which is preliminary data.</text>
</comment>
<dbReference type="Proteomes" id="UP001054902">
    <property type="component" value="Unassembled WGS sequence"/>
</dbReference>